<evidence type="ECO:0000256" key="2">
    <source>
        <dbReference type="SAM" id="MobiDB-lite"/>
    </source>
</evidence>
<organism evidence="3 4">
    <name type="scientific">Prorocentrum cordatum</name>
    <dbReference type="NCBI Taxonomy" id="2364126"/>
    <lineage>
        <taxon>Eukaryota</taxon>
        <taxon>Sar</taxon>
        <taxon>Alveolata</taxon>
        <taxon>Dinophyceae</taxon>
        <taxon>Prorocentrales</taxon>
        <taxon>Prorocentraceae</taxon>
        <taxon>Prorocentrum</taxon>
    </lineage>
</organism>
<keyword evidence="1" id="KW-0285">Flavoprotein</keyword>
<dbReference type="Gene3D" id="3.40.50.80">
    <property type="entry name" value="Nucleotide-binding domain of ferredoxin-NADP reductase (FNR) module"/>
    <property type="match status" value="1"/>
</dbReference>
<protein>
    <submittedName>
        <fullName evidence="3">Uncharacterized protein</fullName>
    </submittedName>
</protein>
<feature type="compositionally biased region" description="Low complexity" evidence="2">
    <location>
        <begin position="92"/>
        <end position="109"/>
    </location>
</feature>
<dbReference type="EMBL" id="CAUYUJ010011803">
    <property type="protein sequence ID" value="CAK0832638.1"/>
    <property type="molecule type" value="Genomic_DNA"/>
</dbReference>
<evidence type="ECO:0000313" key="4">
    <source>
        <dbReference type="Proteomes" id="UP001189429"/>
    </source>
</evidence>
<feature type="compositionally biased region" description="Basic and acidic residues" evidence="2">
    <location>
        <begin position="696"/>
        <end position="712"/>
    </location>
</feature>
<gene>
    <name evidence="3" type="ORF">PCOR1329_LOCUS30604</name>
</gene>
<dbReference type="PANTHER" id="PTHR19384">
    <property type="entry name" value="NITRIC OXIDE SYNTHASE-RELATED"/>
    <property type="match status" value="1"/>
</dbReference>
<feature type="compositionally biased region" description="Basic residues" evidence="2">
    <location>
        <begin position="1"/>
        <end position="30"/>
    </location>
</feature>
<evidence type="ECO:0000313" key="3">
    <source>
        <dbReference type="EMBL" id="CAK0832638.1"/>
    </source>
</evidence>
<feature type="region of interest" description="Disordered" evidence="2">
    <location>
        <begin position="657"/>
        <end position="714"/>
    </location>
</feature>
<feature type="non-terminal residue" evidence="3">
    <location>
        <position position="1"/>
    </location>
</feature>
<feature type="compositionally biased region" description="Basic and acidic residues" evidence="2">
    <location>
        <begin position="660"/>
        <end position="687"/>
    </location>
</feature>
<feature type="compositionally biased region" description="Low complexity" evidence="2">
    <location>
        <begin position="133"/>
        <end position="142"/>
    </location>
</feature>
<sequence length="1091" mass="119749">RALGRRAGRRAPHRAPGARRARAARARRAAARAPGRPEGRRGGDAATGRAPGGGECEAAPEDTAGRGRLSLGLPRLPDQGGPQREDAEARPADAGAAESDAGGRQAVSGGRRGRGAGSPRVPGRHAHGPVPGPARRVAQGAAASGGGPPIPWEAVRRGLARSHDSCAPKTDEEVWAILRAKAPAWARRCTLGARLGTGSIGQVHALLPREGAAGTTGGGEAVAKISFHEEHWKMREDFAAMAALGINTGPDEVSTLLRSIWLFVQDSIRQIEGEFDMRREANFTRLGKQMVEEAKANLNAVMTEGKPKSFMKQLLSASEQEAHKSRVIDLEAEYKLQGDEDEELKTQVLAAKRAAIKDLKVGAQAYGGQINARIDQAKAKAAAQGGRALQDGYLLLETYLKFHESQPVEPAFAGMGINACFTSVRQQAASERGSHGGVTAMVRNHYHAKLFREMATRGSVSYWAADTTSVASAELLNFTDWVPMLWHMKGYSILVVSVYLECHKPLRTGPNANRLKKLGWPEALGTGHILALGENAATCFEKDATPSPIDYFVVSLAARQHIRSLAPVSDIPWRPHIGQVLALKGELQMNVQRQLQMPQPVQHPRLPQKAPDLTGVADKAPREALDSMRHDQRSSGRDYTHWLTNICDNGAMHRMTKPSNCREDEMTDGRVHLRETRPQGSDLRLDGGSRSTESCHASDYKHDDATPKHADELGQDGSIGDIIFLLWELGWDPQRADYWVDPLGDAWQRSGDDANGDPTDVLGASRNKWSYANEKKKQPASTTTATASSTELIEAQDLASHLDHLQKRGKKERIIYQRADHLKERAKEGADGDGYACKGQEYEQQHGGHYLGRGRPTERTQDNLKYLNWHGSGAEKQTYELIEPLASTHYQQRGGTAMAYRREAFFAELPADEFTPWEAAIREALLGVFRHRSGPDPGAEPAPTATVAHPPERRAPSYYRSLRRLPEVGPMVLFYGCRHEREEFFYKEEWELYKKSGVLTEIVCAFSHDKPHYPPKMVFVNQKMEENLGMIGKYMGQLGGYFYMCGLAVAAPGIETALKKAMIGAGVVKEAQADTWIEDLKKSGRYSMESY</sequence>
<keyword evidence="4" id="KW-1185">Reference proteome</keyword>
<dbReference type="InterPro" id="IPR039261">
    <property type="entry name" value="FNR_nucleotide-bd"/>
</dbReference>
<feature type="region of interest" description="Disordered" evidence="2">
    <location>
        <begin position="750"/>
        <end position="788"/>
    </location>
</feature>
<comment type="caution">
    <text evidence="3">The sequence shown here is derived from an EMBL/GenBank/DDBJ whole genome shotgun (WGS) entry which is preliminary data.</text>
</comment>
<proteinExistence type="predicted"/>
<feature type="region of interest" description="Disordered" evidence="2">
    <location>
        <begin position="1"/>
        <end position="150"/>
    </location>
</feature>
<dbReference type="Proteomes" id="UP001189429">
    <property type="component" value="Unassembled WGS sequence"/>
</dbReference>
<dbReference type="PANTHER" id="PTHR19384:SF109">
    <property type="entry name" value="SULFITE REDUCTASE [NADPH] FLAVOPROTEIN COMPONENT"/>
    <property type="match status" value="1"/>
</dbReference>
<dbReference type="SUPFAM" id="SSF52343">
    <property type="entry name" value="Ferredoxin reductase-like, C-terminal NADP-linked domain"/>
    <property type="match status" value="1"/>
</dbReference>
<feature type="compositionally biased region" description="Low complexity" evidence="2">
    <location>
        <begin position="66"/>
        <end position="77"/>
    </location>
</feature>
<reference evidence="3" key="1">
    <citation type="submission" date="2023-10" db="EMBL/GenBank/DDBJ databases">
        <authorList>
            <person name="Chen Y."/>
            <person name="Shah S."/>
            <person name="Dougan E. K."/>
            <person name="Thang M."/>
            <person name="Chan C."/>
        </authorList>
    </citation>
    <scope>NUCLEOTIDE SEQUENCE [LARGE SCALE GENOMIC DNA]</scope>
</reference>
<evidence type="ECO:0000256" key="1">
    <source>
        <dbReference type="ARBA" id="ARBA00022630"/>
    </source>
</evidence>
<accession>A0ABN9SLJ5</accession>
<name>A0ABN9SLJ5_9DINO</name>